<keyword evidence="7" id="KW-1185">Reference proteome</keyword>
<dbReference type="GO" id="GO:0046081">
    <property type="term" value="P:dUTP catabolic process"/>
    <property type="evidence" value="ECO:0007669"/>
    <property type="project" value="InterPro"/>
</dbReference>
<dbReference type="KEGG" id="vg:5850501"/>
<dbReference type="NCBIfam" id="NF001862">
    <property type="entry name" value="PRK00601.1"/>
    <property type="match status" value="1"/>
</dbReference>
<dbReference type="InterPro" id="IPR029054">
    <property type="entry name" value="dUTPase-like"/>
</dbReference>
<dbReference type="SUPFAM" id="SSF51283">
    <property type="entry name" value="dUTPase-like"/>
    <property type="match status" value="1"/>
</dbReference>
<evidence type="ECO:0000256" key="1">
    <source>
        <dbReference type="ARBA" id="ARBA00006581"/>
    </source>
</evidence>
<reference evidence="6 7" key="1">
    <citation type="submission" date="2007-11" db="EMBL/GenBank/DDBJ databases">
        <title>Sequence and organization of Orgyia leucostigma nucleopolyhedrovirus genome.</title>
        <authorList>
            <person name="Eveleigh R.J.M."/>
            <person name="Lapointe R."/>
            <person name="Graham R.I."/>
            <person name="Lauzon H.A.M."/>
            <person name="Pavlik L."/>
            <person name="Arif B.M."/>
            <person name="Lucarotti C.J."/>
        </authorList>
    </citation>
    <scope>NUCLEOTIDE SEQUENCE [LARGE SCALE GENOMIC DNA]</scope>
    <source>
        <strain evidence="6">CFS-77</strain>
    </source>
</reference>
<dbReference type="Proteomes" id="UP000203316">
    <property type="component" value="Segment"/>
</dbReference>
<dbReference type="RefSeq" id="YP_001651005.1">
    <property type="nucleotide sequence ID" value="NC_010276.1"/>
</dbReference>
<dbReference type="PANTHER" id="PTHR11241:SF0">
    <property type="entry name" value="DEOXYURIDINE 5'-TRIPHOSPHATE NUCLEOTIDOHYDROLASE"/>
    <property type="match status" value="1"/>
</dbReference>
<dbReference type="GeneID" id="5850501"/>
<sequence>MNACKLLIAPRAFAPQLATDGSAGYDLRAPEDFVIKARDSCTVDTGLAIELPRGLYAKIESKSGLAFKHQIVVAAGVVDNDYRGKICVILMNHGKRSRQFKRGDKIAQMVLHKYYTVPMVEADVLSSTERACNGFGSTGR</sequence>
<dbReference type="EMBL" id="EU309041">
    <property type="protein sequence ID" value="ABY65821.1"/>
    <property type="molecule type" value="Genomic_DNA"/>
</dbReference>
<dbReference type="InterPro" id="IPR036157">
    <property type="entry name" value="dUTPase-like_sf"/>
</dbReference>
<dbReference type="CDD" id="cd07557">
    <property type="entry name" value="trimeric_dUTPase"/>
    <property type="match status" value="1"/>
</dbReference>
<comment type="similarity">
    <text evidence="1">Belongs to the dUTPase family.</text>
</comment>
<organism evidence="6 7">
    <name type="scientific">Orgyia leucostigma nucleopolyhedrovirus</name>
    <dbReference type="NCBI Taxonomy" id="490711"/>
    <lineage>
        <taxon>Viruses</taxon>
        <taxon>Viruses incertae sedis</taxon>
        <taxon>Naldaviricetes</taxon>
        <taxon>Lefavirales</taxon>
        <taxon>Baculoviridae</taxon>
        <taxon>Alphabaculovirus</taxon>
        <taxon>Alphabaculovirus orleucostigmae</taxon>
    </lineage>
</organism>
<dbReference type="InterPro" id="IPR033704">
    <property type="entry name" value="dUTPase_trimeric"/>
</dbReference>
<feature type="domain" description="dUTPase-like" evidence="5">
    <location>
        <begin position="14"/>
        <end position="139"/>
    </location>
</feature>
<dbReference type="PANTHER" id="PTHR11241">
    <property type="entry name" value="DEOXYURIDINE 5'-TRIPHOSPHATE NUCLEOTIDOHYDROLASE"/>
    <property type="match status" value="1"/>
</dbReference>
<dbReference type="NCBIfam" id="TIGR00576">
    <property type="entry name" value="dut"/>
    <property type="match status" value="1"/>
</dbReference>
<evidence type="ECO:0000256" key="4">
    <source>
        <dbReference type="ARBA" id="ARBA00023080"/>
    </source>
</evidence>
<dbReference type="Pfam" id="PF00692">
    <property type="entry name" value="dUTPase"/>
    <property type="match status" value="1"/>
</dbReference>
<dbReference type="OrthoDB" id="12539at10239"/>
<evidence type="ECO:0000256" key="2">
    <source>
        <dbReference type="ARBA" id="ARBA00012379"/>
    </source>
</evidence>
<dbReference type="EC" id="3.6.1.23" evidence="2"/>
<dbReference type="GO" id="GO:0004170">
    <property type="term" value="F:dUTP diphosphatase activity"/>
    <property type="evidence" value="ECO:0007669"/>
    <property type="project" value="UniProtKB-EC"/>
</dbReference>
<accession>B0FDW3</accession>
<evidence type="ECO:0000313" key="7">
    <source>
        <dbReference type="Proteomes" id="UP000203316"/>
    </source>
</evidence>
<dbReference type="GO" id="GO:0000287">
    <property type="term" value="F:magnesium ion binding"/>
    <property type="evidence" value="ECO:0007669"/>
    <property type="project" value="InterPro"/>
</dbReference>
<dbReference type="Gene3D" id="2.70.40.10">
    <property type="match status" value="1"/>
</dbReference>
<evidence type="ECO:0000313" key="6">
    <source>
        <dbReference type="EMBL" id="ABY65821.1"/>
    </source>
</evidence>
<dbReference type="InterPro" id="IPR008181">
    <property type="entry name" value="dUTPase"/>
</dbReference>
<protein>
    <recommendedName>
        <fullName evidence="2">dUTP diphosphatase</fullName>
        <ecNumber evidence="2">3.6.1.23</ecNumber>
    </recommendedName>
</protein>
<dbReference type="GO" id="GO:0006226">
    <property type="term" value="P:dUMP biosynthetic process"/>
    <property type="evidence" value="ECO:0007669"/>
    <property type="project" value="InterPro"/>
</dbReference>
<evidence type="ECO:0000259" key="5">
    <source>
        <dbReference type="Pfam" id="PF00692"/>
    </source>
</evidence>
<evidence type="ECO:0000256" key="3">
    <source>
        <dbReference type="ARBA" id="ARBA00022801"/>
    </source>
</evidence>
<proteinExistence type="inferred from homology"/>
<name>B0FDW3_9ABAC</name>
<keyword evidence="4" id="KW-0546">Nucleotide metabolism</keyword>
<keyword evidence="3" id="KW-0378">Hydrolase</keyword>